<comment type="caution">
    <text evidence="1">The sequence shown here is derived from an EMBL/GenBank/DDBJ whole genome shotgun (WGS) entry which is preliminary data.</text>
</comment>
<proteinExistence type="predicted"/>
<evidence type="ECO:0000313" key="2">
    <source>
        <dbReference type="Proteomes" id="UP001287059"/>
    </source>
</evidence>
<dbReference type="Proteomes" id="UP001287059">
    <property type="component" value="Unassembled WGS sequence"/>
</dbReference>
<dbReference type="EMBL" id="JAVIIW010000018">
    <property type="protein sequence ID" value="MDX8480096.1"/>
    <property type="molecule type" value="Genomic_DNA"/>
</dbReference>
<gene>
    <name evidence="1" type="ORF">RFN28_16635</name>
</gene>
<sequence length="84" mass="9633">MAELLDHDPSRRGGSSRWPWIFGKPCLRAICQRVERWEMGEPYAYAFHQTDLVSMMTRIFPYAAVGWCLLLSTTIGQADLLNEA</sequence>
<protein>
    <submittedName>
        <fullName evidence="1">Uncharacterized protein</fullName>
    </submittedName>
</protein>
<evidence type="ECO:0000313" key="1">
    <source>
        <dbReference type="EMBL" id="MDX8480096.1"/>
    </source>
</evidence>
<accession>A0ABU4Y088</accession>
<name>A0ABU4Y088_9HYPH</name>
<keyword evidence="2" id="KW-1185">Reference proteome</keyword>
<dbReference type="RefSeq" id="WP_320288387.1">
    <property type="nucleotide sequence ID" value="NZ_JAVIIW010000018.1"/>
</dbReference>
<organism evidence="1 2">
    <name type="scientific">Mesorhizobium album</name>
    <dbReference type="NCBI Taxonomy" id="3072314"/>
    <lineage>
        <taxon>Bacteria</taxon>
        <taxon>Pseudomonadati</taxon>
        <taxon>Pseudomonadota</taxon>
        <taxon>Alphaproteobacteria</taxon>
        <taxon>Hyphomicrobiales</taxon>
        <taxon>Phyllobacteriaceae</taxon>
        <taxon>Mesorhizobium</taxon>
    </lineage>
</organism>
<reference evidence="1 2" key="1">
    <citation type="submission" date="2023-08" db="EMBL/GenBank/DDBJ databases">
        <title>Implementing the SeqCode for naming new Mesorhizobium species isolated from Vachellia karroo root nodules.</title>
        <authorList>
            <person name="Van Lill M."/>
        </authorList>
    </citation>
    <scope>NUCLEOTIDE SEQUENCE [LARGE SCALE GENOMIC DNA]</scope>
    <source>
        <strain evidence="1 2">VK24D</strain>
    </source>
</reference>